<feature type="compositionally biased region" description="Polar residues" evidence="1">
    <location>
        <begin position="43"/>
        <end position="54"/>
    </location>
</feature>
<reference evidence="2" key="1">
    <citation type="submission" date="2023-07" db="EMBL/GenBank/DDBJ databases">
        <title>draft genome sequence of fig (Ficus carica).</title>
        <authorList>
            <person name="Takahashi T."/>
            <person name="Nishimura K."/>
        </authorList>
    </citation>
    <scope>NUCLEOTIDE SEQUENCE</scope>
</reference>
<protein>
    <submittedName>
        <fullName evidence="2">Uncharacterized protein</fullName>
    </submittedName>
</protein>
<feature type="region of interest" description="Disordered" evidence="1">
    <location>
        <begin position="1"/>
        <end position="59"/>
    </location>
</feature>
<keyword evidence="3" id="KW-1185">Reference proteome</keyword>
<organism evidence="2 3">
    <name type="scientific">Ficus carica</name>
    <name type="common">Common fig</name>
    <dbReference type="NCBI Taxonomy" id="3494"/>
    <lineage>
        <taxon>Eukaryota</taxon>
        <taxon>Viridiplantae</taxon>
        <taxon>Streptophyta</taxon>
        <taxon>Embryophyta</taxon>
        <taxon>Tracheophyta</taxon>
        <taxon>Spermatophyta</taxon>
        <taxon>Magnoliopsida</taxon>
        <taxon>eudicotyledons</taxon>
        <taxon>Gunneridae</taxon>
        <taxon>Pentapetalae</taxon>
        <taxon>rosids</taxon>
        <taxon>fabids</taxon>
        <taxon>Rosales</taxon>
        <taxon>Moraceae</taxon>
        <taxon>Ficeae</taxon>
        <taxon>Ficus</taxon>
    </lineage>
</organism>
<feature type="compositionally biased region" description="Low complexity" evidence="1">
    <location>
        <begin position="1"/>
        <end position="13"/>
    </location>
</feature>
<evidence type="ECO:0000313" key="2">
    <source>
        <dbReference type="EMBL" id="GMN29147.1"/>
    </source>
</evidence>
<dbReference type="Gramene" id="FCD_00008607-RA">
    <property type="protein sequence ID" value="FCD_00008607-RA:cds"/>
    <property type="gene ID" value="FCD_00008607"/>
</dbReference>
<feature type="compositionally biased region" description="Basic and acidic residues" evidence="1">
    <location>
        <begin position="15"/>
        <end position="24"/>
    </location>
</feature>
<dbReference type="AlphaFoldDB" id="A0AA87Z5E1"/>
<gene>
    <name evidence="2" type="ORF">TIFTF001_002311</name>
</gene>
<dbReference type="EMBL" id="BTGU01000002">
    <property type="protein sequence ID" value="GMN29147.1"/>
    <property type="molecule type" value="Genomic_DNA"/>
</dbReference>
<comment type="caution">
    <text evidence="2">The sequence shown here is derived from an EMBL/GenBank/DDBJ whole genome shotgun (WGS) entry which is preliminary data.</text>
</comment>
<evidence type="ECO:0000313" key="3">
    <source>
        <dbReference type="Proteomes" id="UP001187192"/>
    </source>
</evidence>
<accession>A0AA87Z5E1</accession>
<evidence type="ECO:0000256" key="1">
    <source>
        <dbReference type="SAM" id="MobiDB-lite"/>
    </source>
</evidence>
<dbReference type="Proteomes" id="UP001187192">
    <property type="component" value="Unassembled WGS sequence"/>
</dbReference>
<proteinExistence type="predicted"/>
<sequence length="102" mass="11309">MRSRSTATATTAAPPREELSEKKPSQVNRRKKQLGEMAVAGKTDSSMATATSPTVEERQHDYQIQFPAKGERRLVDQRLRVLCDGNGGLRSFAMEMVARGPF</sequence>
<name>A0AA87Z5E1_FICCA</name>